<evidence type="ECO:0000256" key="1">
    <source>
        <dbReference type="SAM" id="MobiDB-lite"/>
    </source>
</evidence>
<gene>
    <name evidence="2" type="ORF">B0H17DRAFT_1033101</name>
</gene>
<dbReference type="Proteomes" id="UP001221757">
    <property type="component" value="Unassembled WGS sequence"/>
</dbReference>
<dbReference type="EMBL" id="JARKIE010000005">
    <property type="protein sequence ID" value="KAJ7707563.1"/>
    <property type="molecule type" value="Genomic_DNA"/>
</dbReference>
<dbReference type="AlphaFoldDB" id="A0AAD7GXV0"/>
<name>A0AAD7GXV0_MYCRO</name>
<protein>
    <submittedName>
        <fullName evidence="2">Uncharacterized protein</fullName>
    </submittedName>
</protein>
<evidence type="ECO:0000313" key="2">
    <source>
        <dbReference type="EMBL" id="KAJ7707563.1"/>
    </source>
</evidence>
<proteinExistence type="predicted"/>
<feature type="region of interest" description="Disordered" evidence="1">
    <location>
        <begin position="1"/>
        <end position="62"/>
    </location>
</feature>
<keyword evidence="3" id="KW-1185">Reference proteome</keyword>
<reference evidence="2" key="1">
    <citation type="submission" date="2023-03" db="EMBL/GenBank/DDBJ databases">
        <title>Massive genome expansion in bonnet fungi (Mycena s.s.) driven by repeated elements and novel gene families across ecological guilds.</title>
        <authorList>
            <consortium name="Lawrence Berkeley National Laboratory"/>
            <person name="Harder C.B."/>
            <person name="Miyauchi S."/>
            <person name="Viragh M."/>
            <person name="Kuo A."/>
            <person name="Thoen E."/>
            <person name="Andreopoulos B."/>
            <person name="Lu D."/>
            <person name="Skrede I."/>
            <person name="Drula E."/>
            <person name="Henrissat B."/>
            <person name="Morin E."/>
            <person name="Kohler A."/>
            <person name="Barry K."/>
            <person name="LaButti K."/>
            <person name="Morin E."/>
            <person name="Salamov A."/>
            <person name="Lipzen A."/>
            <person name="Mereny Z."/>
            <person name="Hegedus B."/>
            <person name="Baldrian P."/>
            <person name="Stursova M."/>
            <person name="Weitz H."/>
            <person name="Taylor A."/>
            <person name="Grigoriev I.V."/>
            <person name="Nagy L.G."/>
            <person name="Martin F."/>
            <person name="Kauserud H."/>
        </authorList>
    </citation>
    <scope>NUCLEOTIDE SEQUENCE</scope>
    <source>
        <strain evidence="2">CBHHK067</strain>
    </source>
</reference>
<accession>A0AAD7GXV0</accession>
<organism evidence="2 3">
    <name type="scientific">Mycena rosella</name>
    <name type="common">Pink bonnet</name>
    <name type="synonym">Agaricus rosellus</name>
    <dbReference type="NCBI Taxonomy" id="1033263"/>
    <lineage>
        <taxon>Eukaryota</taxon>
        <taxon>Fungi</taxon>
        <taxon>Dikarya</taxon>
        <taxon>Basidiomycota</taxon>
        <taxon>Agaricomycotina</taxon>
        <taxon>Agaricomycetes</taxon>
        <taxon>Agaricomycetidae</taxon>
        <taxon>Agaricales</taxon>
        <taxon>Marasmiineae</taxon>
        <taxon>Mycenaceae</taxon>
        <taxon>Mycena</taxon>
    </lineage>
</organism>
<sequence>MYGGGAPAPLARRNSVVDHPHPPRARPPVSDYSSLSGALDASGGPARARANVRPLSPHQLLR</sequence>
<evidence type="ECO:0000313" key="3">
    <source>
        <dbReference type="Proteomes" id="UP001221757"/>
    </source>
</evidence>
<comment type="caution">
    <text evidence="2">The sequence shown here is derived from an EMBL/GenBank/DDBJ whole genome shotgun (WGS) entry which is preliminary data.</text>
</comment>
<feature type="compositionally biased region" description="Low complexity" evidence="1">
    <location>
        <begin position="30"/>
        <end position="43"/>
    </location>
</feature>